<evidence type="ECO:0000313" key="4">
    <source>
        <dbReference type="WBParaSite" id="PTRK_0000255300.1"/>
    </source>
</evidence>
<dbReference type="InterPro" id="IPR006652">
    <property type="entry name" value="Kelch_1"/>
</dbReference>
<dbReference type="PANTHER" id="PTHR46093">
    <property type="entry name" value="ACYL-COA-BINDING DOMAIN-CONTAINING PROTEIN 5"/>
    <property type="match status" value="1"/>
</dbReference>
<dbReference type="WBParaSite" id="PTRK_0000255300.1">
    <property type="protein sequence ID" value="PTRK_0000255300.1"/>
    <property type="gene ID" value="PTRK_0000255300"/>
</dbReference>
<organism evidence="3 4">
    <name type="scientific">Parastrongyloides trichosuri</name>
    <name type="common">Possum-specific nematode worm</name>
    <dbReference type="NCBI Taxonomy" id="131310"/>
    <lineage>
        <taxon>Eukaryota</taxon>
        <taxon>Metazoa</taxon>
        <taxon>Ecdysozoa</taxon>
        <taxon>Nematoda</taxon>
        <taxon>Chromadorea</taxon>
        <taxon>Rhabditida</taxon>
        <taxon>Tylenchina</taxon>
        <taxon>Panagrolaimomorpha</taxon>
        <taxon>Strongyloidoidea</taxon>
        <taxon>Strongyloididae</taxon>
        <taxon>Parastrongyloides</taxon>
    </lineage>
</organism>
<protein>
    <submittedName>
        <fullName evidence="4">Kelch protein</fullName>
    </submittedName>
</protein>
<proteinExistence type="predicted"/>
<accession>A0A0N4Z610</accession>
<dbReference type="PANTHER" id="PTHR46093:SF18">
    <property type="entry name" value="FIBRONECTIN TYPE-III DOMAIN-CONTAINING PROTEIN"/>
    <property type="match status" value="1"/>
</dbReference>
<sequence>MVKILIGGGCEEAVEKKCLTSINVFDTDHFSFSLFSSFKMPRRGGSLHKFGDNIIVLGGCAGYKNHLDTIEIYKDDKWNLIENVKLPYEVSCFTSCSISSKSAIILGGFNGLECVNDVIKINYDDNKIEVMALPKLCTRLKNSACTYNNNNKIILFGGWDEERTLKTIFEYDFEKQKTLMEGLMPQTLEGHTITNIFNDNKFAIIIGGYDGINVVNDIYLYNYQTHKMEKLKVSLKMRRENHTVEYDNNKKLLFVFNGWNGNEALGLVEIFDVVLGDPWLIHKEEIYSNYKRNKPCSLIL</sequence>
<evidence type="ECO:0000256" key="1">
    <source>
        <dbReference type="ARBA" id="ARBA00022441"/>
    </source>
</evidence>
<dbReference type="Pfam" id="PF24681">
    <property type="entry name" value="Kelch_KLHDC2_KLHL20_DRC7"/>
    <property type="match status" value="1"/>
</dbReference>
<keyword evidence="1" id="KW-0880">Kelch repeat</keyword>
<dbReference type="InterPro" id="IPR015915">
    <property type="entry name" value="Kelch-typ_b-propeller"/>
</dbReference>
<dbReference type="Gene3D" id="2.120.10.80">
    <property type="entry name" value="Kelch-type beta propeller"/>
    <property type="match status" value="2"/>
</dbReference>
<reference evidence="4" key="1">
    <citation type="submission" date="2017-02" db="UniProtKB">
        <authorList>
            <consortium name="WormBaseParasite"/>
        </authorList>
    </citation>
    <scope>IDENTIFICATION</scope>
</reference>
<dbReference type="SUPFAM" id="SSF50965">
    <property type="entry name" value="Galactose oxidase, central domain"/>
    <property type="match status" value="2"/>
</dbReference>
<dbReference type="Proteomes" id="UP000038045">
    <property type="component" value="Unplaced"/>
</dbReference>
<dbReference type="SMART" id="SM00612">
    <property type="entry name" value="Kelch"/>
    <property type="match status" value="5"/>
</dbReference>
<dbReference type="AlphaFoldDB" id="A0A0N4Z610"/>
<dbReference type="InterPro" id="IPR011043">
    <property type="entry name" value="Gal_Oxase/kelch_b-propeller"/>
</dbReference>
<keyword evidence="2" id="KW-0677">Repeat</keyword>
<name>A0A0N4Z610_PARTI</name>
<keyword evidence="3" id="KW-1185">Reference proteome</keyword>
<evidence type="ECO:0000313" key="3">
    <source>
        <dbReference type="Proteomes" id="UP000038045"/>
    </source>
</evidence>
<evidence type="ECO:0000256" key="2">
    <source>
        <dbReference type="ARBA" id="ARBA00022737"/>
    </source>
</evidence>